<protein>
    <recommendedName>
        <fullName evidence="4">Transposase</fullName>
    </recommendedName>
</protein>
<keyword evidence="1" id="KW-0175">Coiled coil</keyword>
<reference evidence="2 3" key="1">
    <citation type="submission" date="2016-10" db="EMBL/GenBank/DDBJ databases">
        <authorList>
            <person name="Varghese N."/>
            <person name="Submissions S."/>
        </authorList>
    </citation>
    <scope>NUCLEOTIDE SEQUENCE [LARGE SCALE GENOMIC DNA]</scope>
    <source>
        <strain evidence="2 3">DSM 9169</strain>
    </source>
</reference>
<name>A0ABY0V5Q8_9ACTO</name>
<keyword evidence="3" id="KW-1185">Reference proteome</keyword>
<feature type="coiled-coil region" evidence="1">
    <location>
        <begin position="52"/>
        <end position="79"/>
    </location>
</feature>
<dbReference type="Proteomes" id="UP000198976">
    <property type="component" value="Chromosome I"/>
</dbReference>
<proteinExistence type="predicted"/>
<evidence type="ECO:0000313" key="3">
    <source>
        <dbReference type="Proteomes" id="UP000198976"/>
    </source>
</evidence>
<evidence type="ECO:0000256" key="1">
    <source>
        <dbReference type="SAM" id="Coils"/>
    </source>
</evidence>
<evidence type="ECO:0000313" key="2">
    <source>
        <dbReference type="EMBL" id="SDT87733.1"/>
    </source>
</evidence>
<dbReference type="EMBL" id="LT629792">
    <property type="protein sequence ID" value="SDT87733.1"/>
    <property type="molecule type" value="Genomic_DNA"/>
</dbReference>
<dbReference type="Gene3D" id="1.10.10.60">
    <property type="entry name" value="Homeodomain-like"/>
    <property type="match status" value="1"/>
</dbReference>
<dbReference type="SUPFAM" id="SSF46689">
    <property type="entry name" value="Homeodomain-like"/>
    <property type="match status" value="1"/>
</dbReference>
<accession>A0ABY0V5Q8</accession>
<sequence>MKICFDILAGGASSKPAAIRVVEAKMGIEASTLRNWMRKAEQAEALEVAASEADKDAELNKLREENARLEEADEILKLTSAFLPRRSVTALK</sequence>
<organism evidence="2 3">
    <name type="scientific">Schaalia radingae</name>
    <dbReference type="NCBI Taxonomy" id="131110"/>
    <lineage>
        <taxon>Bacteria</taxon>
        <taxon>Bacillati</taxon>
        <taxon>Actinomycetota</taxon>
        <taxon>Actinomycetes</taxon>
        <taxon>Actinomycetales</taxon>
        <taxon>Actinomycetaceae</taxon>
        <taxon>Schaalia</taxon>
    </lineage>
</organism>
<dbReference type="InterPro" id="IPR009057">
    <property type="entry name" value="Homeodomain-like_sf"/>
</dbReference>
<gene>
    <name evidence="2" type="ORF">SAMN04489714_0465</name>
</gene>
<evidence type="ECO:0008006" key="4">
    <source>
        <dbReference type="Google" id="ProtNLM"/>
    </source>
</evidence>